<name>A0AAI8VWQ8_9PEZI</name>
<dbReference type="Proteomes" id="UP001295740">
    <property type="component" value="Unassembled WGS sequence"/>
</dbReference>
<keyword evidence="2" id="KW-1185">Reference proteome</keyword>
<comment type="caution">
    <text evidence="1">The sequence shown here is derived from an EMBL/GenBank/DDBJ whole genome shotgun (WGS) entry which is preliminary data.</text>
</comment>
<evidence type="ECO:0000313" key="2">
    <source>
        <dbReference type="Proteomes" id="UP001295740"/>
    </source>
</evidence>
<protein>
    <submittedName>
        <fullName evidence="1">Uu.00g077290.m01.CDS01</fullName>
    </submittedName>
</protein>
<dbReference type="AlphaFoldDB" id="A0AAI8VWQ8"/>
<reference evidence="1" key="1">
    <citation type="submission" date="2023-10" db="EMBL/GenBank/DDBJ databases">
        <authorList>
            <person name="Hackl T."/>
        </authorList>
    </citation>
    <scope>NUCLEOTIDE SEQUENCE</scope>
</reference>
<dbReference type="EMBL" id="CAUWAG010000018">
    <property type="protein sequence ID" value="CAJ2512104.1"/>
    <property type="molecule type" value="Genomic_DNA"/>
</dbReference>
<proteinExistence type="predicted"/>
<gene>
    <name evidence="1" type="ORF">KHLLAP_LOCUS12572</name>
</gene>
<organism evidence="1 2">
    <name type="scientific">Anthostomella pinea</name>
    <dbReference type="NCBI Taxonomy" id="933095"/>
    <lineage>
        <taxon>Eukaryota</taxon>
        <taxon>Fungi</taxon>
        <taxon>Dikarya</taxon>
        <taxon>Ascomycota</taxon>
        <taxon>Pezizomycotina</taxon>
        <taxon>Sordariomycetes</taxon>
        <taxon>Xylariomycetidae</taxon>
        <taxon>Xylariales</taxon>
        <taxon>Xylariaceae</taxon>
        <taxon>Anthostomella</taxon>
    </lineage>
</organism>
<sequence length="65" mass="6783">MCSSSGLPLLRRFAIRFTGPAFSGAPASFPALMVTKAVVDLADEGPRGQSPDKIAVAKFPVSPSY</sequence>
<accession>A0AAI8VWQ8</accession>
<evidence type="ECO:0000313" key="1">
    <source>
        <dbReference type="EMBL" id="CAJ2512104.1"/>
    </source>
</evidence>